<protein>
    <submittedName>
        <fullName evidence="2">Uncharacterized protein</fullName>
    </submittedName>
</protein>
<dbReference type="EMBL" id="LHXJ01000040">
    <property type="protein sequence ID" value="KXA90761.1"/>
    <property type="molecule type" value="Genomic_DNA"/>
</dbReference>
<dbReference type="AlphaFoldDB" id="A0A133U983"/>
<reference evidence="2 3" key="1">
    <citation type="journal article" date="2016" name="Sci. Rep.">
        <title>Metabolic traits of an uncultured archaeal lineage -MSBL1- from brine pools of the Red Sea.</title>
        <authorList>
            <person name="Mwirichia R."/>
            <person name="Alam I."/>
            <person name="Rashid M."/>
            <person name="Vinu M."/>
            <person name="Ba-Alawi W."/>
            <person name="Anthony Kamau A."/>
            <person name="Kamanda Ngugi D."/>
            <person name="Goker M."/>
            <person name="Klenk H.P."/>
            <person name="Bajic V."/>
            <person name="Stingl U."/>
        </authorList>
    </citation>
    <scope>NUCLEOTIDE SEQUENCE [LARGE SCALE GENOMIC DNA]</scope>
    <source>
        <strain evidence="2">SCGC-AAA259A05</strain>
    </source>
</reference>
<organism evidence="2 3">
    <name type="scientific">candidate division MSBL1 archaeon SCGC-AAA259A05</name>
    <dbReference type="NCBI Taxonomy" id="1698259"/>
    <lineage>
        <taxon>Archaea</taxon>
        <taxon>Methanobacteriati</taxon>
        <taxon>Methanobacteriota</taxon>
        <taxon>candidate division MSBL1</taxon>
    </lineage>
</organism>
<dbReference type="Proteomes" id="UP000070163">
    <property type="component" value="Unassembled WGS sequence"/>
</dbReference>
<keyword evidence="3" id="KW-1185">Reference proteome</keyword>
<evidence type="ECO:0000256" key="1">
    <source>
        <dbReference type="SAM" id="MobiDB-lite"/>
    </source>
</evidence>
<sequence length="64" mass="7395">MLTSNHGSRTNRSFVSFYNREAERELEKYVEQKQEKEDDNSSVGQTGRPLPGPSRRLPSDAVRR</sequence>
<feature type="compositionally biased region" description="Low complexity" evidence="1">
    <location>
        <begin position="47"/>
        <end position="56"/>
    </location>
</feature>
<comment type="caution">
    <text evidence="2">The sequence shown here is derived from an EMBL/GenBank/DDBJ whole genome shotgun (WGS) entry which is preliminary data.</text>
</comment>
<feature type="region of interest" description="Disordered" evidence="1">
    <location>
        <begin position="1"/>
        <end position="64"/>
    </location>
</feature>
<evidence type="ECO:0000313" key="2">
    <source>
        <dbReference type="EMBL" id="KXA90761.1"/>
    </source>
</evidence>
<gene>
    <name evidence="2" type="ORF">AKJ57_03845</name>
</gene>
<proteinExistence type="predicted"/>
<feature type="compositionally biased region" description="Polar residues" evidence="1">
    <location>
        <begin position="1"/>
        <end position="16"/>
    </location>
</feature>
<feature type="compositionally biased region" description="Basic and acidic residues" evidence="1">
    <location>
        <begin position="20"/>
        <end position="36"/>
    </location>
</feature>
<name>A0A133U983_9EURY</name>
<evidence type="ECO:0000313" key="3">
    <source>
        <dbReference type="Proteomes" id="UP000070163"/>
    </source>
</evidence>
<accession>A0A133U983</accession>